<feature type="compositionally biased region" description="Acidic residues" evidence="3">
    <location>
        <begin position="442"/>
        <end position="463"/>
    </location>
</feature>
<feature type="compositionally biased region" description="Acidic residues" evidence="3">
    <location>
        <begin position="470"/>
        <end position="487"/>
    </location>
</feature>
<dbReference type="OrthoDB" id="349045at2759"/>
<keyword evidence="6" id="KW-1185">Reference proteome</keyword>
<feature type="region of interest" description="Disordered" evidence="3">
    <location>
        <begin position="288"/>
        <end position="615"/>
    </location>
</feature>
<evidence type="ECO:0000259" key="4">
    <source>
        <dbReference type="Pfam" id="PF15612"/>
    </source>
</evidence>
<gene>
    <name evidence="5" type="ORF">K444DRAFT_554567</name>
</gene>
<feature type="compositionally biased region" description="Basic and acidic residues" evidence="3">
    <location>
        <begin position="42"/>
        <end position="57"/>
    </location>
</feature>
<feature type="domain" description="WHIM1" evidence="4">
    <location>
        <begin position="148"/>
        <end position="192"/>
    </location>
</feature>
<dbReference type="PANTHER" id="PTHR42107">
    <property type="entry name" value="YALI0D24453P"/>
    <property type="match status" value="1"/>
</dbReference>
<protein>
    <recommendedName>
        <fullName evidence="4">WHIM1 domain-containing protein</fullName>
    </recommendedName>
</protein>
<feature type="compositionally biased region" description="Basic residues" evidence="3">
    <location>
        <begin position="295"/>
        <end position="308"/>
    </location>
</feature>
<dbReference type="GeneID" id="36584741"/>
<dbReference type="InParanoid" id="A0A2J6TPX3"/>
<dbReference type="RefSeq" id="XP_024741977.1">
    <property type="nucleotide sequence ID" value="XM_024876662.1"/>
</dbReference>
<dbReference type="PANTHER" id="PTHR42107:SF1">
    <property type="entry name" value="WHIM1 DOMAIN-CONTAINING PROTEIN"/>
    <property type="match status" value="1"/>
</dbReference>
<dbReference type="Pfam" id="PF15612">
    <property type="entry name" value="WHIM1"/>
    <property type="match status" value="1"/>
</dbReference>
<evidence type="ECO:0000256" key="1">
    <source>
        <dbReference type="ARBA" id="ARBA00004123"/>
    </source>
</evidence>
<feature type="region of interest" description="Disordered" evidence="3">
    <location>
        <begin position="1"/>
        <end position="62"/>
    </location>
</feature>
<comment type="subcellular location">
    <subcellularLocation>
        <location evidence="1">Nucleus</location>
    </subcellularLocation>
</comment>
<feature type="compositionally biased region" description="Low complexity" evidence="3">
    <location>
        <begin position="416"/>
        <end position="428"/>
    </location>
</feature>
<keyword evidence="2" id="KW-0539">Nucleus</keyword>
<evidence type="ECO:0000313" key="6">
    <source>
        <dbReference type="Proteomes" id="UP000235371"/>
    </source>
</evidence>
<proteinExistence type="predicted"/>
<feature type="compositionally biased region" description="Low complexity" evidence="3">
    <location>
        <begin position="500"/>
        <end position="515"/>
    </location>
</feature>
<feature type="compositionally biased region" description="Low complexity" evidence="3">
    <location>
        <begin position="340"/>
        <end position="356"/>
    </location>
</feature>
<evidence type="ECO:0000256" key="3">
    <source>
        <dbReference type="SAM" id="MobiDB-lite"/>
    </source>
</evidence>
<feature type="compositionally biased region" description="Low complexity" evidence="3">
    <location>
        <begin position="30"/>
        <end position="41"/>
    </location>
</feature>
<dbReference type="GO" id="GO:0005634">
    <property type="term" value="C:nucleus"/>
    <property type="evidence" value="ECO:0007669"/>
    <property type="project" value="UniProtKB-SubCell"/>
</dbReference>
<sequence>MSSDESSELSSVPSEDDTNLQLTKKDGILKFFSKAPPSAASKAKEASPPRPKREPSPPHEYVLADNPDIAFIVMFRSRFTEAFPKSLYNFGPQELERDIVDTVPGEGAEHLLCALLGLLLNRKQDVKAGHYNRALEEAVQTHKSQWAKDWESKNPLSGGATFTTMMPTQRLTLLRTLILWSLSSSETVKGIIQASYKQSRHDDDLNQPLSVQPWGSDGDKRRYYLIEGLDDTHFRIYRESNHTAIKRTWWSVASDIDELKALADKLSHEGGQKARLLSQRIRAAIPRFESTEEKRKRREYRQGRKNQFKRPEPNYSMYEGRTRGKRMKYTYSDEEDDIYSDSTTTRRSTRNTGTHTPAEQSGPTITQSGRQVKSRHGGTYGESILSETHAPTISAGGFDGTSEEPEGDGSGRPRRAAATAATNGWTAKGGRHIEGYNNVDEMTSEDEGDASEQDYGDDEEEDDHISLGTDVDDPDDLTDEDEDLDEADEKKKLIVKLPVKTPTPEKITTTKLPLTPEKEFAKSAGLFSSTASNENASTSTSNAVSGANPTDVDTKENTHPSSNSGMTNTTTKPINVPPKSPHQPQIAPLSPLAFRGSPEKLPAFPPSVDVRFGGT</sequence>
<organism evidence="5 6">
    <name type="scientific">Hyaloscypha bicolor E</name>
    <dbReference type="NCBI Taxonomy" id="1095630"/>
    <lineage>
        <taxon>Eukaryota</taxon>
        <taxon>Fungi</taxon>
        <taxon>Dikarya</taxon>
        <taxon>Ascomycota</taxon>
        <taxon>Pezizomycotina</taxon>
        <taxon>Leotiomycetes</taxon>
        <taxon>Helotiales</taxon>
        <taxon>Hyaloscyphaceae</taxon>
        <taxon>Hyaloscypha</taxon>
        <taxon>Hyaloscypha bicolor</taxon>
    </lineage>
</organism>
<evidence type="ECO:0000313" key="5">
    <source>
        <dbReference type="EMBL" id="PMD65073.1"/>
    </source>
</evidence>
<dbReference type="STRING" id="1095630.A0A2J6TPX3"/>
<feature type="compositionally biased region" description="Low complexity" evidence="3">
    <location>
        <begin position="528"/>
        <end position="548"/>
    </location>
</feature>
<dbReference type="InterPro" id="IPR028942">
    <property type="entry name" value="WHIM1_dom"/>
</dbReference>
<accession>A0A2J6TPX3</accession>
<dbReference type="Proteomes" id="UP000235371">
    <property type="component" value="Unassembled WGS sequence"/>
</dbReference>
<feature type="compositionally biased region" description="Low complexity" evidence="3">
    <location>
        <begin position="1"/>
        <end position="13"/>
    </location>
</feature>
<dbReference type="AlphaFoldDB" id="A0A2J6TPX3"/>
<reference evidence="5 6" key="1">
    <citation type="submission" date="2016-04" db="EMBL/GenBank/DDBJ databases">
        <title>A degradative enzymes factory behind the ericoid mycorrhizal symbiosis.</title>
        <authorList>
            <consortium name="DOE Joint Genome Institute"/>
            <person name="Martino E."/>
            <person name="Morin E."/>
            <person name="Grelet G."/>
            <person name="Kuo A."/>
            <person name="Kohler A."/>
            <person name="Daghino S."/>
            <person name="Barry K."/>
            <person name="Choi C."/>
            <person name="Cichocki N."/>
            <person name="Clum A."/>
            <person name="Copeland A."/>
            <person name="Hainaut M."/>
            <person name="Haridas S."/>
            <person name="Labutti K."/>
            <person name="Lindquist E."/>
            <person name="Lipzen A."/>
            <person name="Khouja H.-R."/>
            <person name="Murat C."/>
            <person name="Ohm R."/>
            <person name="Olson A."/>
            <person name="Spatafora J."/>
            <person name="Veneault-Fourrey C."/>
            <person name="Henrissat B."/>
            <person name="Grigoriev I."/>
            <person name="Martin F."/>
            <person name="Perotto S."/>
        </authorList>
    </citation>
    <scope>NUCLEOTIDE SEQUENCE [LARGE SCALE GENOMIC DNA]</scope>
    <source>
        <strain evidence="5 6">E</strain>
    </source>
</reference>
<feature type="compositionally biased region" description="Polar residues" evidence="3">
    <location>
        <begin position="559"/>
        <end position="573"/>
    </location>
</feature>
<name>A0A2J6TPX3_9HELO</name>
<evidence type="ECO:0000256" key="2">
    <source>
        <dbReference type="ARBA" id="ARBA00023242"/>
    </source>
</evidence>
<feature type="compositionally biased region" description="Polar residues" evidence="3">
    <location>
        <begin position="357"/>
        <end position="371"/>
    </location>
</feature>
<dbReference type="EMBL" id="KZ613747">
    <property type="protein sequence ID" value="PMD65073.1"/>
    <property type="molecule type" value="Genomic_DNA"/>
</dbReference>